<name>A0A6G7PW96_9BACT</name>
<evidence type="ECO:0000256" key="8">
    <source>
        <dbReference type="ARBA" id="ARBA00023210"/>
    </source>
</evidence>
<keyword evidence="12" id="KW-1185">Reference proteome</keyword>
<organism evidence="11 12">
    <name type="scientific">Thermosulfuriphilus ammonigenes</name>
    <dbReference type="NCBI Taxonomy" id="1936021"/>
    <lineage>
        <taxon>Bacteria</taxon>
        <taxon>Pseudomonadati</taxon>
        <taxon>Thermodesulfobacteriota</taxon>
        <taxon>Thermodesulfobacteria</taxon>
        <taxon>Thermodesulfobacteriales</taxon>
        <taxon>Thermodesulfobacteriaceae</taxon>
        <taxon>Thermosulfuriphilus</taxon>
    </lineage>
</organism>
<dbReference type="Gene3D" id="3.40.50.300">
    <property type="entry name" value="P-loop containing nucleotide triphosphate hydrolases"/>
    <property type="match status" value="1"/>
</dbReference>
<evidence type="ECO:0000256" key="4">
    <source>
        <dbReference type="ARBA" id="ARBA00022723"/>
    </source>
</evidence>
<keyword evidence="5 10" id="KW-0547">Nucleotide-binding</keyword>
<dbReference type="RefSeq" id="WP_166032009.1">
    <property type="nucleotide sequence ID" value="NZ_CP048877.1"/>
</dbReference>
<sequence>MKFKKIVFFRAVSRLTELPGERFPEIAVAGRSNVGKSSLINRLLKRRAVARVSSTPGRTRSLNFFNIDDRLYLVDLPGYGFAKGPLRERLAWKRLVEGYLSERESLLLVLTIFDIRREPDELDLALIEYLWAAGRPFVVALNKIDKVNRSERARAQKKYLEVFGLSPEDVYLTSCRTGEGIDALRRRIFAKRG</sequence>
<dbReference type="PANTHER" id="PTHR11649:SF13">
    <property type="entry name" value="ENGB-TYPE G DOMAIN-CONTAINING PROTEIN"/>
    <property type="match status" value="1"/>
</dbReference>
<dbReference type="EMBL" id="CP048877">
    <property type="protein sequence ID" value="QIJ71791.1"/>
    <property type="molecule type" value="Genomic_DNA"/>
</dbReference>
<accession>A0A6G7PW96</accession>
<reference evidence="11 12" key="1">
    <citation type="submission" date="2020-02" db="EMBL/GenBank/DDBJ databases">
        <title>Genome analysis of Thermosulfuriphilus ammonigenes ST65T, an anaerobic thermophilic chemolithoautotrophic bacterium isolated from a deep-sea hydrothermal vent.</title>
        <authorList>
            <person name="Slobodkina G."/>
            <person name="Allioux M."/>
            <person name="Merkel A."/>
            <person name="Alain K."/>
            <person name="Jebbar M."/>
            <person name="Slobodkin A."/>
        </authorList>
    </citation>
    <scope>NUCLEOTIDE SEQUENCE [LARGE SCALE GENOMIC DNA]</scope>
    <source>
        <strain evidence="11 12">ST65</strain>
    </source>
</reference>
<dbReference type="GO" id="GO:0046872">
    <property type="term" value="F:metal ion binding"/>
    <property type="evidence" value="ECO:0007669"/>
    <property type="project" value="UniProtKB-KW"/>
</dbReference>
<protein>
    <recommendedName>
        <fullName evidence="10">Probable GTP-binding protein EngB</fullName>
    </recommendedName>
</protein>
<dbReference type="Proteomes" id="UP000502179">
    <property type="component" value="Chromosome"/>
</dbReference>
<evidence type="ECO:0000256" key="3">
    <source>
        <dbReference type="ARBA" id="ARBA00022618"/>
    </source>
</evidence>
<evidence type="ECO:0000256" key="5">
    <source>
        <dbReference type="ARBA" id="ARBA00022741"/>
    </source>
</evidence>
<dbReference type="NCBIfam" id="TIGR03598">
    <property type="entry name" value="GTPase_YsxC"/>
    <property type="match status" value="1"/>
</dbReference>
<evidence type="ECO:0000256" key="1">
    <source>
        <dbReference type="ARBA" id="ARBA00001946"/>
    </source>
</evidence>
<keyword evidence="4" id="KW-0479">Metal-binding</keyword>
<dbReference type="NCBIfam" id="TIGR00231">
    <property type="entry name" value="small_GTP"/>
    <property type="match status" value="1"/>
</dbReference>
<evidence type="ECO:0000256" key="7">
    <source>
        <dbReference type="ARBA" id="ARBA00023134"/>
    </source>
</evidence>
<dbReference type="GO" id="GO:0005525">
    <property type="term" value="F:GTP binding"/>
    <property type="evidence" value="ECO:0007669"/>
    <property type="project" value="UniProtKB-UniRule"/>
</dbReference>
<dbReference type="SUPFAM" id="SSF52540">
    <property type="entry name" value="P-loop containing nucleoside triphosphate hydrolases"/>
    <property type="match status" value="1"/>
</dbReference>
<dbReference type="InterPro" id="IPR006073">
    <property type="entry name" value="GTP-bd"/>
</dbReference>
<dbReference type="GO" id="GO:0005829">
    <property type="term" value="C:cytosol"/>
    <property type="evidence" value="ECO:0007669"/>
    <property type="project" value="TreeGrafter"/>
</dbReference>
<evidence type="ECO:0000256" key="9">
    <source>
        <dbReference type="ARBA" id="ARBA00023306"/>
    </source>
</evidence>
<dbReference type="AlphaFoldDB" id="A0A6G7PW96"/>
<dbReference type="InterPro" id="IPR030393">
    <property type="entry name" value="G_ENGB_dom"/>
</dbReference>
<keyword evidence="8 10" id="KW-0717">Septation</keyword>
<dbReference type="PANTHER" id="PTHR11649">
    <property type="entry name" value="MSS1/TRME-RELATED GTP-BINDING PROTEIN"/>
    <property type="match status" value="1"/>
</dbReference>
<comment type="cofactor">
    <cofactor evidence="1">
        <name>Mg(2+)</name>
        <dbReference type="ChEBI" id="CHEBI:18420"/>
    </cofactor>
</comment>
<gene>
    <name evidence="10" type="primary">engB</name>
    <name evidence="11" type="ORF">G4V39_05720</name>
</gene>
<evidence type="ECO:0000256" key="10">
    <source>
        <dbReference type="HAMAP-Rule" id="MF_00321"/>
    </source>
</evidence>
<dbReference type="HAMAP" id="MF_00321">
    <property type="entry name" value="GTPase_EngB"/>
    <property type="match status" value="1"/>
</dbReference>
<comment type="function">
    <text evidence="10">Necessary for normal cell division and for the maintenance of normal septation.</text>
</comment>
<keyword evidence="7 10" id="KW-0342">GTP-binding</keyword>
<dbReference type="InterPro" id="IPR019987">
    <property type="entry name" value="GTP-bd_ribosome_bio_YsxC"/>
</dbReference>
<comment type="similarity">
    <text evidence="2 10">Belongs to the TRAFAC class TrmE-Era-EngA-EngB-Septin-like GTPase superfamily. EngB GTPase family.</text>
</comment>
<evidence type="ECO:0000313" key="12">
    <source>
        <dbReference type="Proteomes" id="UP000502179"/>
    </source>
</evidence>
<dbReference type="InterPro" id="IPR005225">
    <property type="entry name" value="Small_GTP-bd"/>
</dbReference>
<keyword evidence="3 10" id="KW-0132">Cell division</keyword>
<evidence type="ECO:0000313" key="11">
    <source>
        <dbReference type="EMBL" id="QIJ71791.1"/>
    </source>
</evidence>
<keyword evidence="9 10" id="KW-0131">Cell cycle</keyword>
<keyword evidence="6" id="KW-0460">Magnesium</keyword>
<dbReference type="InterPro" id="IPR027417">
    <property type="entry name" value="P-loop_NTPase"/>
</dbReference>
<dbReference type="KEGG" id="tav:G4V39_05720"/>
<proteinExistence type="inferred from homology"/>
<dbReference type="PROSITE" id="PS51706">
    <property type="entry name" value="G_ENGB"/>
    <property type="match status" value="1"/>
</dbReference>
<dbReference type="Pfam" id="PF01926">
    <property type="entry name" value="MMR_HSR1"/>
    <property type="match status" value="1"/>
</dbReference>
<dbReference type="CDD" id="cd01876">
    <property type="entry name" value="YihA_EngB"/>
    <property type="match status" value="1"/>
</dbReference>
<evidence type="ECO:0000256" key="6">
    <source>
        <dbReference type="ARBA" id="ARBA00022842"/>
    </source>
</evidence>
<evidence type="ECO:0000256" key="2">
    <source>
        <dbReference type="ARBA" id="ARBA00009638"/>
    </source>
</evidence>
<dbReference type="GO" id="GO:0000917">
    <property type="term" value="P:division septum assembly"/>
    <property type="evidence" value="ECO:0007669"/>
    <property type="project" value="UniProtKB-KW"/>
</dbReference>